<dbReference type="PANTHER" id="PTHR11439:SF483">
    <property type="entry name" value="PEPTIDE SYNTHASE GLIP-LIKE, PUTATIVE (AFU_ORTHOLOGUE AFUA_3G12920)-RELATED"/>
    <property type="match status" value="1"/>
</dbReference>
<comment type="caution">
    <text evidence="2">The sequence shown here is derived from an EMBL/GenBank/DDBJ whole genome shotgun (WGS) entry which is preliminary data.</text>
</comment>
<name>A0A813JM78_POLGL</name>
<evidence type="ECO:0000313" key="3">
    <source>
        <dbReference type="Proteomes" id="UP000626109"/>
    </source>
</evidence>
<reference evidence="2" key="1">
    <citation type="submission" date="2021-02" db="EMBL/GenBank/DDBJ databases">
        <authorList>
            <person name="Dougan E. K."/>
            <person name="Rhodes N."/>
            <person name="Thang M."/>
            <person name="Chan C."/>
        </authorList>
    </citation>
    <scope>NUCLEOTIDE SEQUENCE</scope>
</reference>
<feature type="compositionally biased region" description="Low complexity" evidence="1">
    <location>
        <begin position="349"/>
        <end position="359"/>
    </location>
</feature>
<evidence type="ECO:0000313" key="2">
    <source>
        <dbReference type="EMBL" id="CAE8682082.1"/>
    </source>
</evidence>
<dbReference type="CDD" id="cd09272">
    <property type="entry name" value="RNase_HI_RT_Ty1"/>
    <property type="match status" value="1"/>
</dbReference>
<dbReference type="AlphaFoldDB" id="A0A813JM78"/>
<sequence length="446" mass="48340">MGLQDCKSLTSLGSVTADMRKSGKERLNAGRHTQYRRCVGRLLWAINERPDLAFCVKELARDVASPTTASWANLKKLCRYLRGTTTAVLELGGTKAAEARGALPATVNEGLVVFTDSNWAARSTSGGVALCNGWLISTWSRTQTTVALSSCEAEFVAISQGLVEGKAVQSLAKELGTEMPLTICTDSSSARALSMRRGFGRLKHLEVRSLWVQQEFKEKSFELVKVPTALNLSDLLTKAVSPKVLWCLSELLGLQLEGEEAAEAAEVVVHLLELNALEQYQPPACGQCHAPALLEVTHGGQVYWRCQRCRCTQTWHAYMRGWTAWTADEATRPEADEPGMAEKPLFPPTARQARGTTTRRTATTTTNVVVNATTDGRQRRASLGPAVGGANAVGSVQRQSQPTQRQLDWIATLALQRGLCVADVLSAASTKAEASALIDQLRAPPH</sequence>
<dbReference type="EMBL" id="CAJNNW010026028">
    <property type="protein sequence ID" value="CAE8682082.1"/>
    <property type="molecule type" value="Genomic_DNA"/>
</dbReference>
<protein>
    <submittedName>
        <fullName evidence="2">Uncharacterized protein</fullName>
    </submittedName>
</protein>
<organism evidence="2 3">
    <name type="scientific">Polarella glacialis</name>
    <name type="common">Dinoflagellate</name>
    <dbReference type="NCBI Taxonomy" id="89957"/>
    <lineage>
        <taxon>Eukaryota</taxon>
        <taxon>Sar</taxon>
        <taxon>Alveolata</taxon>
        <taxon>Dinophyceae</taxon>
        <taxon>Suessiales</taxon>
        <taxon>Suessiaceae</taxon>
        <taxon>Polarella</taxon>
    </lineage>
</organism>
<dbReference type="PANTHER" id="PTHR11439">
    <property type="entry name" value="GAG-POL-RELATED RETROTRANSPOSON"/>
    <property type="match status" value="1"/>
</dbReference>
<feature type="region of interest" description="Disordered" evidence="1">
    <location>
        <begin position="334"/>
        <end position="359"/>
    </location>
</feature>
<feature type="region of interest" description="Disordered" evidence="1">
    <location>
        <begin position="380"/>
        <end position="401"/>
    </location>
</feature>
<evidence type="ECO:0000256" key="1">
    <source>
        <dbReference type="SAM" id="MobiDB-lite"/>
    </source>
</evidence>
<gene>
    <name evidence="2" type="ORF">PGLA2088_LOCUS22776</name>
</gene>
<dbReference type="Proteomes" id="UP000626109">
    <property type="component" value="Unassembled WGS sequence"/>
</dbReference>
<accession>A0A813JM78</accession>
<proteinExistence type="predicted"/>